<name>A0AB38ZP91_9ADEN</name>
<protein>
    <submittedName>
        <fullName evidence="2">ORF3 protein</fullName>
    </submittedName>
</protein>
<dbReference type="EMBL" id="OR096706">
    <property type="protein sequence ID" value="XBY87745.1"/>
    <property type="molecule type" value="Genomic_DNA"/>
</dbReference>
<sequence>MVGRASSSESLSNPSSSAQPDSLVQEAEARRKKMSMAVIHSMVPIRGVAGHCAGTLGTALVIYALRPRVASSCSLSVSRLSVGRLIVRRSGCTVSPTCGFGAYVAVPSPLYTEEDKVRVCSER</sequence>
<proteinExistence type="predicted"/>
<reference evidence="2" key="1">
    <citation type="submission" date="2023-06" db="EMBL/GenBank/DDBJ databases">
        <title>Identification of a novel pathogenic adenovirus species in African Grey Parrot unveils distinct lineage within aviadenoviruses.</title>
        <authorList>
            <person name="Das T."/>
            <person name="Raidal S."/>
            <person name="Das S."/>
        </authorList>
    </citation>
    <scope>NUCLEOTIDE SEQUENCE</scope>
    <source>
        <strain evidence="2">CS23-0540</strain>
    </source>
</reference>
<feature type="compositionally biased region" description="Low complexity" evidence="1">
    <location>
        <begin position="1"/>
        <end position="17"/>
    </location>
</feature>
<feature type="region of interest" description="Disordered" evidence="1">
    <location>
        <begin position="1"/>
        <end position="26"/>
    </location>
</feature>
<accession>A0AB38ZP91</accession>
<evidence type="ECO:0000313" key="2">
    <source>
        <dbReference type="EMBL" id="XBY87745.1"/>
    </source>
</evidence>
<evidence type="ECO:0000256" key="1">
    <source>
        <dbReference type="SAM" id="MobiDB-lite"/>
    </source>
</evidence>
<organism evidence="2">
    <name type="scientific">Psittacine aviadenovirus B</name>
    <dbReference type="NCBI Taxonomy" id="2169709"/>
    <lineage>
        <taxon>Viruses</taxon>
        <taxon>Varidnaviria</taxon>
        <taxon>Bamfordvirae</taxon>
        <taxon>Preplasmiviricota</taxon>
        <taxon>Polisuviricotina</taxon>
        <taxon>Pharingeaviricetes</taxon>
        <taxon>Rowavirales</taxon>
        <taxon>Adenoviridae</taxon>
        <taxon>Aviadenovirus</taxon>
        <taxon>Aviadenovirus rubri</taxon>
    </lineage>
</organism>